<organism evidence="3 4">
    <name type="scientific">Symbiodinium microadriaticum</name>
    <name type="common">Dinoflagellate</name>
    <name type="synonym">Zooxanthella microadriatica</name>
    <dbReference type="NCBI Taxonomy" id="2951"/>
    <lineage>
        <taxon>Eukaryota</taxon>
        <taxon>Sar</taxon>
        <taxon>Alveolata</taxon>
        <taxon>Dinophyceae</taxon>
        <taxon>Suessiales</taxon>
        <taxon>Symbiodiniaceae</taxon>
        <taxon>Symbiodinium</taxon>
    </lineage>
</organism>
<evidence type="ECO:0000256" key="2">
    <source>
        <dbReference type="SAM" id="SignalP"/>
    </source>
</evidence>
<proteinExistence type="predicted"/>
<dbReference type="Proteomes" id="UP000186817">
    <property type="component" value="Unassembled WGS sequence"/>
</dbReference>
<feature type="compositionally biased region" description="Polar residues" evidence="1">
    <location>
        <begin position="166"/>
        <end position="177"/>
    </location>
</feature>
<keyword evidence="4" id="KW-1185">Reference proteome</keyword>
<reference evidence="3 4" key="1">
    <citation type="submission" date="2016-02" db="EMBL/GenBank/DDBJ databases">
        <title>Genome analysis of coral dinoflagellate symbionts highlights evolutionary adaptations to a symbiotic lifestyle.</title>
        <authorList>
            <person name="Aranda M."/>
            <person name="Li Y."/>
            <person name="Liew Y.J."/>
            <person name="Baumgarten S."/>
            <person name="Simakov O."/>
            <person name="Wilson M."/>
            <person name="Piel J."/>
            <person name="Ashoor H."/>
            <person name="Bougouffa S."/>
            <person name="Bajic V.B."/>
            <person name="Ryu T."/>
            <person name="Ravasi T."/>
            <person name="Bayer T."/>
            <person name="Micklem G."/>
            <person name="Kim H."/>
            <person name="Bhak J."/>
            <person name="Lajeunesse T.C."/>
            <person name="Voolstra C.R."/>
        </authorList>
    </citation>
    <scope>NUCLEOTIDE SEQUENCE [LARGE SCALE GENOMIC DNA]</scope>
    <source>
        <strain evidence="3 4">CCMP2467</strain>
    </source>
</reference>
<comment type="caution">
    <text evidence="3">The sequence shown here is derived from an EMBL/GenBank/DDBJ whole genome shotgun (WGS) entry which is preliminary data.</text>
</comment>
<dbReference type="AlphaFoldDB" id="A0A1Q9CAI0"/>
<feature type="chain" id="PRO_5013294175" evidence="2">
    <location>
        <begin position="23"/>
        <end position="425"/>
    </location>
</feature>
<gene>
    <name evidence="3" type="ORF">AK812_SmicGene39729</name>
</gene>
<feature type="region of interest" description="Disordered" evidence="1">
    <location>
        <begin position="153"/>
        <end position="216"/>
    </location>
</feature>
<name>A0A1Q9CAI0_SYMMI</name>
<feature type="signal peptide" evidence="2">
    <location>
        <begin position="1"/>
        <end position="22"/>
    </location>
</feature>
<evidence type="ECO:0000313" key="3">
    <source>
        <dbReference type="EMBL" id="OLP79926.1"/>
    </source>
</evidence>
<accession>A0A1Q9CAI0</accession>
<sequence>MLAVAAQRALAYSLLELPLAAADECDGTEPPLGDLLADARDTEPAAGNPLSCEEAQIFEVMAEVTGAQIARLKPWRHENTNLERFVLPLRRATNTLRRQAEAQARIWDRWPEQNPARAGAFKKWKAGPKEAASFVRVLARAFFPTCHVMTGTRKAEPQANGPGQERGQQSTAFGSDRQQPHHTAAPSPPPQSWRCSRRKQAGVTKRDASSFHRPPISDSSAVLATASWIVRRKERSTSLAQPVAAAHHCKGCADRPQAKEVVHESLRPCIRPTTCISVYAPCGLGIRGPFAALVDLRIRQHPPRRRRAAGDAISLFPRHAEIVAFWQQSGYIAGRLLGCGGRCAPGLCANITAKQQTGPCKSRELEGETGVALPASGCISVYRGGLGTQTGLGRIRSRRSPAAAGMAGSDAHFTLPFGNASGFQP</sequence>
<dbReference type="EMBL" id="LSRX01001434">
    <property type="protein sequence ID" value="OLP79926.1"/>
    <property type="molecule type" value="Genomic_DNA"/>
</dbReference>
<keyword evidence="2" id="KW-0732">Signal</keyword>
<evidence type="ECO:0000313" key="4">
    <source>
        <dbReference type="Proteomes" id="UP000186817"/>
    </source>
</evidence>
<evidence type="ECO:0000256" key="1">
    <source>
        <dbReference type="SAM" id="MobiDB-lite"/>
    </source>
</evidence>
<protein>
    <submittedName>
        <fullName evidence="3">Uncharacterized protein</fullName>
    </submittedName>
</protein>